<dbReference type="FunFam" id="3.40.50.720:FF:000041">
    <property type="entry name" value="D-3-phosphoglycerate dehydrogenase"/>
    <property type="match status" value="1"/>
</dbReference>
<dbReference type="PANTHER" id="PTHR42789">
    <property type="entry name" value="D-ISOMER SPECIFIC 2-HYDROXYACID DEHYDROGENASE FAMILY PROTEIN (AFU_ORTHOLOGUE AFUA_6G10090)"/>
    <property type="match status" value="1"/>
</dbReference>
<dbReference type="Proteomes" id="UP000053235">
    <property type="component" value="Unassembled WGS sequence"/>
</dbReference>
<dbReference type="CDD" id="cd12173">
    <property type="entry name" value="PGDH_4"/>
    <property type="match status" value="1"/>
</dbReference>
<evidence type="ECO:0000256" key="3">
    <source>
        <dbReference type="ARBA" id="ARBA00023027"/>
    </source>
</evidence>
<keyword evidence="3" id="KW-0520">NAD</keyword>
<dbReference type="InterPro" id="IPR006140">
    <property type="entry name" value="D-isomer_DH_NAD-bd"/>
</dbReference>
<evidence type="ECO:0000256" key="2">
    <source>
        <dbReference type="ARBA" id="ARBA00023002"/>
    </source>
</evidence>
<dbReference type="GO" id="GO:0047545">
    <property type="term" value="F:(S)-2-hydroxyglutarate dehydrogenase activity"/>
    <property type="evidence" value="ECO:0007669"/>
    <property type="project" value="UniProtKB-ARBA"/>
</dbReference>
<dbReference type="STRING" id="388408.LAX5112_04645"/>
<feature type="domain" description="D-isomer specific 2-hydroxyacid dehydrogenase catalytic" evidence="5">
    <location>
        <begin position="12"/>
        <end position="310"/>
    </location>
</feature>
<organism evidence="7 8">
    <name type="scientific">Roseibium alexandrii</name>
    <dbReference type="NCBI Taxonomy" id="388408"/>
    <lineage>
        <taxon>Bacteria</taxon>
        <taxon>Pseudomonadati</taxon>
        <taxon>Pseudomonadota</taxon>
        <taxon>Alphaproteobacteria</taxon>
        <taxon>Hyphomicrobiales</taxon>
        <taxon>Stappiaceae</taxon>
        <taxon>Roseibium</taxon>
    </lineage>
</organism>
<dbReference type="Pfam" id="PF02826">
    <property type="entry name" value="2-Hacid_dh_C"/>
    <property type="match status" value="1"/>
</dbReference>
<dbReference type="PANTHER" id="PTHR42789:SF1">
    <property type="entry name" value="D-ISOMER SPECIFIC 2-HYDROXYACID DEHYDROGENASE FAMILY PROTEIN (AFU_ORTHOLOGUE AFUA_6G10090)"/>
    <property type="match status" value="1"/>
</dbReference>
<dbReference type="GO" id="GO:0004617">
    <property type="term" value="F:phosphoglycerate dehydrogenase activity"/>
    <property type="evidence" value="ECO:0007669"/>
    <property type="project" value="UniProtKB-ARBA"/>
</dbReference>
<dbReference type="GO" id="GO:0102155">
    <property type="term" value="F:S-sulfolactate dehydrogenase activity"/>
    <property type="evidence" value="ECO:0007669"/>
    <property type="project" value="UniProtKB-EC"/>
</dbReference>
<protein>
    <submittedName>
        <fullName evidence="7">(S)-sulfolactate dehydrogenase</fullName>
        <ecNumber evidence="7">1.1.1.310</ecNumber>
    </submittedName>
</protein>
<dbReference type="GO" id="GO:0006564">
    <property type="term" value="P:L-serine biosynthetic process"/>
    <property type="evidence" value="ECO:0007669"/>
    <property type="project" value="UniProtKB-ARBA"/>
</dbReference>
<accession>A0A0M7APZ5</accession>
<dbReference type="InterPro" id="IPR029753">
    <property type="entry name" value="D-isomer_DH_CS"/>
</dbReference>
<dbReference type="EC" id="1.1.1.310" evidence="7"/>
<evidence type="ECO:0000259" key="5">
    <source>
        <dbReference type="Pfam" id="PF00389"/>
    </source>
</evidence>
<reference evidence="8" key="1">
    <citation type="submission" date="2015-07" db="EMBL/GenBank/DDBJ databases">
        <authorList>
            <person name="Rodrigo-Torres Lidia"/>
            <person name="Arahal R.David."/>
        </authorList>
    </citation>
    <scope>NUCLEOTIDE SEQUENCE [LARGE SCALE GENOMIC DNA]</scope>
    <source>
        <strain evidence="8">CECT 5112</strain>
    </source>
</reference>
<proteinExistence type="inferred from homology"/>
<keyword evidence="8" id="KW-1185">Reference proteome</keyword>
<sequence>MEKKVVVSEFMDEAALQKFGPAFQVIYDPSLVDDEERLFQKLADADALIVRNRTQVGARLLDAAPNLRVIGRLGVGLENIDLGACAKRGVSVRPATGANTQSVVEYVLGAMLVLRRGAFTSNQEMLDGNWPRPALGAGGEIQGLTLGLLGYGEIAQAVAQVGRAFGMNVIAFDPYLADTDPAWTHVQSCDLEDLLARADVMSLHVPFTDATAGLIGASELSKMKSSALLINTARGEIVDEPALVSALKSGRLTGAAIDVFAQEPLDGAAAAIFKDCPNLILTPHIAGVTRQANVRVSHVTVENVLKVLAKEGV</sequence>
<dbReference type="InterPro" id="IPR006139">
    <property type="entry name" value="D-isomer_2_OHA_DH_cat_dom"/>
</dbReference>
<dbReference type="InterPro" id="IPR050857">
    <property type="entry name" value="D-2-hydroxyacid_DH"/>
</dbReference>
<evidence type="ECO:0000313" key="7">
    <source>
        <dbReference type="EMBL" id="CTQ76591.1"/>
    </source>
</evidence>
<dbReference type="InterPro" id="IPR036291">
    <property type="entry name" value="NAD(P)-bd_dom_sf"/>
</dbReference>
<evidence type="ECO:0000256" key="4">
    <source>
        <dbReference type="RuleBase" id="RU003719"/>
    </source>
</evidence>
<dbReference type="AlphaFoldDB" id="A0A0M7APZ5"/>
<comment type="similarity">
    <text evidence="1 4">Belongs to the D-isomer specific 2-hydroxyacid dehydrogenase family.</text>
</comment>
<dbReference type="SUPFAM" id="SSF51735">
    <property type="entry name" value="NAD(P)-binding Rossmann-fold domains"/>
    <property type="match status" value="1"/>
</dbReference>
<feature type="domain" description="D-isomer specific 2-hydroxyacid dehydrogenase NAD-binding" evidence="6">
    <location>
        <begin position="109"/>
        <end position="286"/>
    </location>
</feature>
<dbReference type="EMBL" id="CXWD01000027">
    <property type="protein sequence ID" value="CTQ76591.1"/>
    <property type="molecule type" value="Genomic_DNA"/>
</dbReference>
<dbReference type="Pfam" id="PF00389">
    <property type="entry name" value="2-Hacid_dh"/>
    <property type="match status" value="1"/>
</dbReference>
<dbReference type="GO" id="GO:0051287">
    <property type="term" value="F:NAD binding"/>
    <property type="evidence" value="ECO:0007669"/>
    <property type="project" value="InterPro"/>
</dbReference>
<keyword evidence="2 4" id="KW-0560">Oxidoreductase</keyword>
<evidence type="ECO:0000259" key="6">
    <source>
        <dbReference type="Pfam" id="PF02826"/>
    </source>
</evidence>
<name>A0A0M7APZ5_9HYPH</name>
<dbReference type="SUPFAM" id="SSF52283">
    <property type="entry name" value="Formate/glycerate dehydrogenase catalytic domain-like"/>
    <property type="match status" value="1"/>
</dbReference>
<gene>
    <name evidence="7" type="primary">slcC</name>
    <name evidence="7" type="ORF">LAX5112_04645</name>
</gene>
<dbReference type="PROSITE" id="PS00671">
    <property type="entry name" value="D_2_HYDROXYACID_DH_3"/>
    <property type="match status" value="1"/>
</dbReference>
<evidence type="ECO:0000313" key="8">
    <source>
        <dbReference type="Proteomes" id="UP000053235"/>
    </source>
</evidence>
<dbReference type="Gene3D" id="3.40.50.720">
    <property type="entry name" value="NAD(P)-binding Rossmann-like Domain"/>
    <property type="match status" value="2"/>
</dbReference>
<evidence type="ECO:0000256" key="1">
    <source>
        <dbReference type="ARBA" id="ARBA00005854"/>
    </source>
</evidence>